<feature type="compositionally biased region" description="Low complexity" evidence="2">
    <location>
        <begin position="421"/>
        <end position="431"/>
    </location>
</feature>
<feature type="coiled-coil region" evidence="1">
    <location>
        <begin position="77"/>
        <end position="177"/>
    </location>
</feature>
<evidence type="ECO:0000256" key="2">
    <source>
        <dbReference type="SAM" id="MobiDB-lite"/>
    </source>
</evidence>
<evidence type="ECO:0000313" key="3">
    <source>
        <dbReference type="Proteomes" id="UP000887560"/>
    </source>
</evidence>
<dbReference type="AlphaFoldDB" id="A0A915ND97"/>
<name>A0A915ND97_9BILA</name>
<organism evidence="3 4">
    <name type="scientific">Meloidogyne floridensis</name>
    <dbReference type="NCBI Taxonomy" id="298350"/>
    <lineage>
        <taxon>Eukaryota</taxon>
        <taxon>Metazoa</taxon>
        <taxon>Ecdysozoa</taxon>
        <taxon>Nematoda</taxon>
        <taxon>Chromadorea</taxon>
        <taxon>Rhabditida</taxon>
        <taxon>Tylenchina</taxon>
        <taxon>Tylenchomorpha</taxon>
        <taxon>Tylenchoidea</taxon>
        <taxon>Meloidogynidae</taxon>
        <taxon>Meloidogyninae</taxon>
        <taxon>Meloidogyne</taxon>
    </lineage>
</organism>
<feature type="region of interest" description="Disordered" evidence="2">
    <location>
        <begin position="211"/>
        <end position="237"/>
    </location>
</feature>
<dbReference type="WBParaSite" id="scf7180000417326.g1148">
    <property type="protein sequence ID" value="scf7180000417326.g1148"/>
    <property type="gene ID" value="scf7180000417326.g1148"/>
</dbReference>
<evidence type="ECO:0000256" key="1">
    <source>
        <dbReference type="SAM" id="Coils"/>
    </source>
</evidence>
<evidence type="ECO:0000313" key="4">
    <source>
        <dbReference type="WBParaSite" id="scf7180000417326.g1148"/>
    </source>
</evidence>
<feature type="region of interest" description="Disordered" evidence="2">
    <location>
        <begin position="412"/>
        <end position="431"/>
    </location>
</feature>
<feature type="compositionally biased region" description="Low complexity" evidence="2">
    <location>
        <begin position="213"/>
        <end position="236"/>
    </location>
</feature>
<protein>
    <submittedName>
        <fullName evidence="4">Uncharacterized protein</fullName>
    </submittedName>
</protein>
<proteinExistence type="predicted"/>
<keyword evidence="1" id="KW-0175">Coiled coil</keyword>
<accession>A0A915ND97</accession>
<keyword evidence="3" id="KW-1185">Reference proteome</keyword>
<reference evidence="4" key="1">
    <citation type="submission" date="2022-11" db="UniProtKB">
        <authorList>
            <consortium name="WormBaseParasite"/>
        </authorList>
    </citation>
    <scope>IDENTIFICATION</scope>
</reference>
<dbReference type="Proteomes" id="UP000887560">
    <property type="component" value="Unplaced"/>
</dbReference>
<sequence>MPNPTVKIEKMEVEEPEISATTENTMSLGIEVEKKESEVNSEIGDISESKPSSIILTCLGELSSPFDDPVSRTRCLIQFIRLRNQRAEAELAQQNALKKQKMDAQATLQNARNELAQAKSEQLHWERKFNNLNHERHDVLNKLKALHQKEIERKRHKEEAERQRQILAAAAEEQQRLAVAAAAAAAQQQQQTDAYFQLKQLQQYLNSLIASAGPTGTPHGQTSSSPSTSLSGSQQQRQPSLEQLLLSAVSTSTASGGGVIAEEQQRLATSLLASAVQQQQQQLSRVTQQQQQFAPTPYGQPTQQQQTIAIQQQQELQNAVAKLLGQNFPGSSTPTTQTILQQSTPNLQNFQQNLQPSSNYAALLQQQQQFEQLQSQLASAIAAQQQQQRIPNAASVNIQTALAAAASVGNNELLHSPSNPQSANQLTVTQQQQLQSLPPELLYQAALLAAQLGVNPTVTLPSNQMTTNMLSHQIQHSQQQQHHQPRTK</sequence>